<gene>
    <name evidence="1" type="ORF">KI387_019889</name>
</gene>
<feature type="non-terminal residue" evidence="1">
    <location>
        <position position="51"/>
    </location>
</feature>
<dbReference type="Proteomes" id="UP000824469">
    <property type="component" value="Unassembled WGS sequence"/>
</dbReference>
<reference evidence="1 2" key="1">
    <citation type="journal article" date="2021" name="Nat. Plants">
        <title>The Taxus genome provides insights into paclitaxel biosynthesis.</title>
        <authorList>
            <person name="Xiong X."/>
            <person name="Gou J."/>
            <person name="Liao Q."/>
            <person name="Li Y."/>
            <person name="Zhou Q."/>
            <person name="Bi G."/>
            <person name="Li C."/>
            <person name="Du R."/>
            <person name="Wang X."/>
            <person name="Sun T."/>
            <person name="Guo L."/>
            <person name="Liang H."/>
            <person name="Lu P."/>
            <person name="Wu Y."/>
            <person name="Zhang Z."/>
            <person name="Ro D.K."/>
            <person name="Shang Y."/>
            <person name="Huang S."/>
            <person name="Yan J."/>
        </authorList>
    </citation>
    <scope>NUCLEOTIDE SEQUENCE [LARGE SCALE GENOMIC DNA]</scope>
    <source>
        <strain evidence="1">Ta-2019</strain>
    </source>
</reference>
<evidence type="ECO:0000313" key="2">
    <source>
        <dbReference type="Proteomes" id="UP000824469"/>
    </source>
</evidence>
<organism evidence="1 2">
    <name type="scientific">Taxus chinensis</name>
    <name type="common">Chinese yew</name>
    <name type="synonym">Taxus wallichiana var. chinensis</name>
    <dbReference type="NCBI Taxonomy" id="29808"/>
    <lineage>
        <taxon>Eukaryota</taxon>
        <taxon>Viridiplantae</taxon>
        <taxon>Streptophyta</taxon>
        <taxon>Embryophyta</taxon>
        <taxon>Tracheophyta</taxon>
        <taxon>Spermatophyta</taxon>
        <taxon>Pinopsida</taxon>
        <taxon>Pinidae</taxon>
        <taxon>Conifers II</taxon>
        <taxon>Cupressales</taxon>
        <taxon>Taxaceae</taxon>
        <taxon>Taxus</taxon>
    </lineage>
</organism>
<comment type="caution">
    <text evidence="1">The sequence shown here is derived from an EMBL/GenBank/DDBJ whole genome shotgun (WGS) entry which is preliminary data.</text>
</comment>
<name>A0AA38GA68_TAXCH</name>
<dbReference type="PANTHER" id="PTHR35046">
    <property type="entry name" value="ZINC KNUCKLE (CCHC-TYPE) FAMILY PROTEIN"/>
    <property type="match status" value="1"/>
</dbReference>
<evidence type="ECO:0000313" key="1">
    <source>
        <dbReference type="EMBL" id="KAH9318120.1"/>
    </source>
</evidence>
<dbReference type="PANTHER" id="PTHR35046:SF18">
    <property type="entry name" value="RNA-DIRECTED DNA POLYMERASE"/>
    <property type="match status" value="1"/>
</dbReference>
<dbReference type="EMBL" id="JAHRHJ020000004">
    <property type="protein sequence ID" value="KAH9318120.1"/>
    <property type="molecule type" value="Genomic_DNA"/>
</dbReference>
<proteinExistence type="predicted"/>
<accession>A0AA38GA68</accession>
<sequence>DVQKFVAECMVCQQNKGETIKSLGLLQPLSIPSQRWEEVSMDFITGLPKSE</sequence>
<keyword evidence="2" id="KW-1185">Reference proteome</keyword>
<dbReference type="AlphaFoldDB" id="A0AA38GA68"/>
<feature type="non-terminal residue" evidence="1">
    <location>
        <position position="1"/>
    </location>
</feature>
<protein>
    <submittedName>
        <fullName evidence="1">Uncharacterized protein</fullName>
    </submittedName>
</protein>